<evidence type="ECO:0000313" key="5">
    <source>
        <dbReference type="EMBL" id="KTR94506.1"/>
    </source>
</evidence>
<dbReference type="OrthoDB" id="3467214at2"/>
<dbReference type="InterPro" id="IPR010982">
    <property type="entry name" value="Lambda_DNA-bd_dom_sf"/>
</dbReference>
<dbReference type="PROSITE" id="PS00356">
    <property type="entry name" value="HTH_LACI_1"/>
    <property type="match status" value="1"/>
</dbReference>
<name>A0A147EX29_MICTE</name>
<dbReference type="PANTHER" id="PTHR30146">
    <property type="entry name" value="LACI-RELATED TRANSCRIPTIONAL REPRESSOR"/>
    <property type="match status" value="1"/>
</dbReference>
<dbReference type="AlphaFoldDB" id="A0A147EX29"/>
<keyword evidence="3" id="KW-0804">Transcription</keyword>
<reference evidence="5 6" key="1">
    <citation type="journal article" date="2016" name="Front. Microbiol.">
        <title>Genomic Resource of Rice Seed Associated Bacteria.</title>
        <authorList>
            <person name="Midha S."/>
            <person name="Bansal K."/>
            <person name="Sharma S."/>
            <person name="Kumar N."/>
            <person name="Patil P.P."/>
            <person name="Chaudhry V."/>
            <person name="Patil P.B."/>
        </authorList>
    </citation>
    <scope>NUCLEOTIDE SEQUENCE [LARGE SCALE GENOMIC DNA]</scope>
    <source>
        <strain evidence="5 6">NS220</strain>
    </source>
</reference>
<dbReference type="InterPro" id="IPR028082">
    <property type="entry name" value="Peripla_BP_I"/>
</dbReference>
<dbReference type="Proteomes" id="UP000075025">
    <property type="component" value="Unassembled WGS sequence"/>
</dbReference>
<dbReference type="PATRIC" id="fig|2033.6.peg.2862"/>
<dbReference type="PANTHER" id="PTHR30146:SF109">
    <property type="entry name" value="HTH-TYPE TRANSCRIPTIONAL REGULATOR GALS"/>
    <property type="match status" value="1"/>
</dbReference>
<dbReference type="InterPro" id="IPR000843">
    <property type="entry name" value="HTH_LacI"/>
</dbReference>
<evidence type="ECO:0000256" key="1">
    <source>
        <dbReference type="ARBA" id="ARBA00023015"/>
    </source>
</evidence>
<dbReference type="EMBL" id="LDRT01000052">
    <property type="protein sequence ID" value="KTR94506.1"/>
    <property type="molecule type" value="Genomic_DNA"/>
</dbReference>
<dbReference type="PROSITE" id="PS50932">
    <property type="entry name" value="HTH_LACI_2"/>
    <property type="match status" value="1"/>
</dbReference>
<proteinExistence type="predicted"/>
<dbReference type="Pfam" id="PF00532">
    <property type="entry name" value="Peripla_BP_1"/>
    <property type="match status" value="1"/>
</dbReference>
<sequence length="336" mass="34816">MAKDAISLRDVAALAGVSVPTASKVLRGQGKVSDATRERILSVAKRLDYQPNALGQFLAQGRSATVGVLTVNAPGAFTMPVLTGATTALGARDLSVLVSDAHLDRALFAATARKFRARNIDGLLVIGDGSSSDIHSVSAGFTVPVVYAYGHSDDAEDASFLHDGYGAGRLVGEHLVSIGSRRIAHVTASDEDRSARDRFAGLADALSDAGLVLDPELVHRGDWSQAWGREAAQRLVASGREFDAVCCGNDTMATAVAGVLAEAGIRVPTDVAITGMDNLAGLTGQDDNSLTTIDLRLSALGDRAANYLADVIGGTEYAPGRHVEPALLVAGLSTAR</sequence>
<dbReference type="SUPFAM" id="SSF47413">
    <property type="entry name" value="lambda repressor-like DNA-binding domains"/>
    <property type="match status" value="1"/>
</dbReference>
<organism evidence="5 6">
    <name type="scientific">Microbacterium testaceum</name>
    <name type="common">Aureobacterium testaceum</name>
    <name type="synonym">Brevibacterium testaceum</name>
    <dbReference type="NCBI Taxonomy" id="2033"/>
    <lineage>
        <taxon>Bacteria</taxon>
        <taxon>Bacillati</taxon>
        <taxon>Actinomycetota</taxon>
        <taxon>Actinomycetes</taxon>
        <taxon>Micrococcales</taxon>
        <taxon>Microbacteriaceae</taxon>
        <taxon>Microbacterium</taxon>
    </lineage>
</organism>
<evidence type="ECO:0000313" key="6">
    <source>
        <dbReference type="Proteomes" id="UP000075025"/>
    </source>
</evidence>
<feature type="domain" description="HTH lacI-type" evidence="4">
    <location>
        <begin position="6"/>
        <end position="60"/>
    </location>
</feature>
<dbReference type="SUPFAM" id="SSF53822">
    <property type="entry name" value="Periplasmic binding protein-like I"/>
    <property type="match status" value="1"/>
</dbReference>
<dbReference type="GO" id="GO:0000976">
    <property type="term" value="F:transcription cis-regulatory region binding"/>
    <property type="evidence" value="ECO:0007669"/>
    <property type="project" value="TreeGrafter"/>
</dbReference>
<evidence type="ECO:0000256" key="3">
    <source>
        <dbReference type="ARBA" id="ARBA00023163"/>
    </source>
</evidence>
<dbReference type="InterPro" id="IPR001761">
    <property type="entry name" value="Peripla_BP/Lac1_sug-bd_dom"/>
</dbReference>
<dbReference type="Pfam" id="PF00356">
    <property type="entry name" value="LacI"/>
    <property type="match status" value="1"/>
</dbReference>
<protein>
    <recommendedName>
        <fullName evidence="4">HTH lacI-type domain-containing protein</fullName>
    </recommendedName>
</protein>
<dbReference type="RefSeq" id="WP_058623706.1">
    <property type="nucleotide sequence ID" value="NZ_LDRT01000052.1"/>
</dbReference>
<comment type="caution">
    <text evidence="5">The sequence shown here is derived from an EMBL/GenBank/DDBJ whole genome shotgun (WGS) entry which is preliminary data.</text>
</comment>
<keyword evidence="2" id="KW-0238">DNA-binding</keyword>
<evidence type="ECO:0000259" key="4">
    <source>
        <dbReference type="PROSITE" id="PS50932"/>
    </source>
</evidence>
<keyword evidence="1" id="KW-0805">Transcription regulation</keyword>
<accession>A0A147EX29</accession>
<dbReference type="GO" id="GO:0003700">
    <property type="term" value="F:DNA-binding transcription factor activity"/>
    <property type="evidence" value="ECO:0007669"/>
    <property type="project" value="TreeGrafter"/>
</dbReference>
<evidence type="ECO:0000256" key="2">
    <source>
        <dbReference type="ARBA" id="ARBA00023125"/>
    </source>
</evidence>
<dbReference type="SMART" id="SM00354">
    <property type="entry name" value="HTH_LACI"/>
    <property type="match status" value="1"/>
</dbReference>
<dbReference type="CDD" id="cd01392">
    <property type="entry name" value="HTH_LacI"/>
    <property type="match status" value="1"/>
</dbReference>
<dbReference type="Gene3D" id="1.10.260.40">
    <property type="entry name" value="lambda repressor-like DNA-binding domains"/>
    <property type="match status" value="1"/>
</dbReference>
<gene>
    <name evidence="5" type="ORF">NS220_08845</name>
</gene>
<dbReference type="Gene3D" id="3.40.50.2300">
    <property type="match status" value="2"/>
</dbReference>